<dbReference type="Pfam" id="PF00571">
    <property type="entry name" value="CBS"/>
    <property type="match status" value="2"/>
</dbReference>
<keyword evidence="6" id="KW-1185">Reference proteome</keyword>
<dbReference type="InterPro" id="IPR050511">
    <property type="entry name" value="AMPK_gamma/SDS23_families"/>
</dbReference>
<comment type="caution">
    <text evidence="5">The sequence shown here is derived from an EMBL/GenBank/DDBJ whole genome shotgun (WGS) entry which is preliminary data.</text>
</comment>
<dbReference type="AlphaFoldDB" id="A0A8T2WTG8"/>
<evidence type="ECO:0000259" key="4">
    <source>
        <dbReference type="PROSITE" id="PS51371"/>
    </source>
</evidence>
<dbReference type="Proteomes" id="UP000807159">
    <property type="component" value="Chromosome 17"/>
</dbReference>
<reference evidence="5" key="1">
    <citation type="journal article" date="2021" name="J. Hered.">
        <title>Genome Assembly of Salicaceae Populus deltoides (Eastern Cottonwood) I-69 Based on Nanopore Sequencing and Hi-C Technologies.</title>
        <authorList>
            <person name="Bai S."/>
            <person name="Wu H."/>
            <person name="Zhang J."/>
            <person name="Pan Z."/>
            <person name="Zhao W."/>
            <person name="Li Z."/>
            <person name="Tong C."/>
        </authorList>
    </citation>
    <scope>NUCLEOTIDE SEQUENCE</scope>
    <source>
        <tissue evidence="5">Leaf</tissue>
    </source>
</reference>
<keyword evidence="2 3" id="KW-0129">CBS domain</keyword>
<evidence type="ECO:0000256" key="1">
    <source>
        <dbReference type="ARBA" id="ARBA00022737"/>
    </source>
</evidence>
<dbReference type="SUPFAM" id="SSF54631">
    <property type="entry name" value="CBS-domain pair"/>
    <property type="match status" value="2"/>
</dbReference>
<dbReference type="EMBL" id="JACEGQ020000017">
    <property type="protein sequence ID" value="KAH8484050.1"/>
    <property type="molecule type" value="Genomic_DNA"/>
</dbReference>
<evidence type="ECO:0000313" key="5">
    <source>
        <dbReference type="EMBL" id="KAH8484050.1"/>
    </source>
</evidence>
<dbReference type="CDD" id="cd02205">
    <property type="entry name" value="CBS_pair_SF"/>
    <property type="match status" value="1"/>
</dbReference>
<dbReference type="PROSITE" id="PS51371">
    <property type="entry name" value="CBS"/>
    <property type="match status" value="2"/>
</dbReference>
<evidence type="ECO:0000256" key="3">
    <source>
        <dbReference type="PROSITE-ProRule" id="PRU00703"/>
    </source>
</evidence>
<gene>
    <name evidence="5" type="ORF">H0E87_028465</name>
</gene>
<dbReference type="InterPro" id="IPR046342">
    <property type="entry name" value="CBS_dom_sf"/>
</dbReference>
<proteinExistence type="predicted"/>
<organism evidence="5 6">
    <name type="scientific">Populus deltoides</name>
    <name type="common">Eastern poplar</name>
    <name type="synonym">Eastern cottonwood</name>
    <dbReference type="NCBI Taxonomy" id="3696"/>
    <lineage>
        <taxon>Eukaryota</taxon>
        <taxon>Viridiplantae</taxon>
        <taxon>Streptophyta</taxon>
        <taxon>Embryophyta</taxon>
        <taxon>Tracheophyta</taxon>
        <taxon>Spermatophyta</taxon>
        <taxon>Magnoliopsida</taxon>
        <taxon>eudicotyledons</taxon>
        <taxon>Gunneridae</taxon>
        <taxon>Pentapetalae</taxon>
        <taxon>rosids</taxon>
        <taxon>fabids</taxon>
        <taxon>Malpighiales</taxon>
        <taxon>Salicaceae</taxon>
        <taxon>Saliceae</taxon>
        <taxon>Populus</taxon>
    </lineage>
</organism>
<accession>A0A8T2WTG8</accession>
<dbReference type="PANTHER" id="PTHR13780">
    <property type="entry name" value="AMP-ACTIVATED PROTEIN KINASE, GAMMA REGULATORY SUBUNIT"/>
    <property type="match status" value="1"/>
</dbReference>
<dbReference type="InterPro" id="IPR000644">
    <property type="entry name" value="CBS_dom"/>
</dbReference>
<dbReference type="SMART" id="SM00116">
    <property type="entry name" value="CBS"/>
    <property type="match status" value="3"/>
</dbReference>
<name>A0A8T2WTG8_POPDE</name>
<dbReference type="Gene3D" id="3.10.580.10">
    <property type="entry name" value="CBS-domain"/>
    <property type="match status" value="2"/>
</dbReference>
<keyword evidence="1" id="KW-0677">Repeat</keyword>
<evidence type="ECO:0000256" key="2">
    <source>
        <dbReference type="ARBA" id="ARBA00023122"/>
    </source>
</evidence>
<protein>
    <recommendedName>
        <fullName evidence="4">CBS domain-containing protein</fullName>
    </recommendedName>
</protein>
<feature type="domain" description="CBS" evidence="4">
    <location>
        <begin position="316"/>
        <end position="375"/>
    </location>
</feature>
<evidence type="ECO:0000313" key="6">
    <source>
        <dbReference type="Proteomes" id="UP000807159"/>
    </source>
</evidence>
<dbReference type="PANTHER" id="PTHR13780:SF47">
    <property type="entry name" value="SNF1-RELATED PROTEIN KINASE REGULATORY SUBUNIT GAMMA-1-LIKE"/>
    <property type="match status" value="1"/>
</dbReference>
<sequence>MVCYPGVSRFSPAQDEEDGNKGMTGCWLCLPKPWNLNHLLGLPSLSLPKLFYAQGVDMAGKQQETLTAAFAEIPASSFPPVPGGKVIEILADSSVADAVRILSECNIMAAPSAELAAVALSATSAAAAGIGTGAVGALGAVALGLTGPVAVAGLTAAAVGAAVVGGVAAEKGAGQDASTAADNLGQDFYKVLLQEEPFKSTTVGSIIKSYRWSPFLPVAPDSSMLSILLLLSKYRLRNVPVIEPGKPDIQNFITQSAIVQGLEGCKGRDWFDCIAAQPISNLGLPFVSANEVHVLLISFLVADFSIWTSSSVLFCFLARLLVSRSGELILEAFKKMKDNKIGGLPVVEGPNKKIIGNLSIRDIRHLLLKPELFPISGSVEDIKHVTGEVCFIQVHFFQFLTLFRQHTVMDFMNTIVSTTKGTGSVIPPITCKPDATLGSLIHALSSRSGHRIHVVNQSEEVVGVITLRDVISCFVYEPPNHFDSYFSFSTKEMLNE</sequence>
<feature type="domain" description="CBS" evidence="4">
    <location>
        <begin position="418"/>
        <end position="484"/>
    </location>
</feature>